<keyword evidence="1" id="KW-0812">Transmembrane</keyword>
<feature type="transmembrane region" description="Helical" evidence="1">
    <location>
        <begin position="254"/>
        <end position="278"/>
    </location>
</feature>
<dbReference type="Pfam" id="PF00892">
    <property type="entry name" value="EamA"/>
    <property type="match status" value="2"/>
</dbReference>
<evidence type="ECO:0000313" key="4">
    <source>
        <dbReference type="Proteomes" id="UP000019275"/>
    </source>
</evidence>
<feature type="transmembrane region" description="Helical" evidence="1">
    <location>
        <begin position="284"/>
        <end position="302"/>
    </location>
</feature>
<evidence type="ECO:0000259" key="2">
    <source>
        <dbReference type="Pfam" id="PF00892"/>
    </source>
</evidence>
<dbReference type="PANTHER" id="PTHR22911">
    <property type="entry name" value="ACYL-MALONYL CONDENSING ENZYME-RELATED"/>
    <property type="match status" value="1"/>
</dbReference>
<dbReference type="SUPFAM" id="SSF103481">
    <property type="entry name" value="Multidrug resistance efflux transporter EmrE"/>
    <property type="match status" value="2"/>
</dbReference>
<dbReference type="InterPro" id="IPR037185">
    <property type="entry name" value="EmrE-like"/>
</dbReference>
<feature type="transmembrane region" description="Helical" evidence="1">
    <location>
        <begin position="168"/>
        <end position="188"/>
    </location>
</feature>
<evidence type="ECO:0000313" key="3">
    <source>
        <dbReference type="EMBL" id="EWH14164.1"/>
    </source>
</evidence>
<reference evidence="3 4" key="1">
    <citation type="journal article" date="2014" name="Genome Announc.">
        <title>Draft Genome Sequence of the Carrageenan-Degrading Bacterium Cellulophaga sp. Strain KL-A, Isolated from Decaying Marine Algae.</title>
        <authorList>
            <person name="Shan D."/>
            <person name="Ying J."/>
            <person name="Li X."/>
            <person name="Gao Z."/>
            <person name="Wei G."/>
            <person name="Shao Z."/>
        </authorList>
    </citation>
    <scope>NUCLEOTIDE SEQUENCE [LARGE SCALE GENOMIC DNA]</scope>
    <source>
        <strain evidence="3 4">KL-A</strain>
    </source>
</reference>
<dbReference type="EMBL" id="ARZX01000005">
    <property type="protein sequence ID" value="EWH14164.1"/>
    <property type="molecule type" value="Genomic_DNA"/>
</dbReference>
<feature type="transmembrane region" description="Helical" evidence="1">
    <location>
        <begin position="110"/>
        <end position="131"/>
    </location>
</feature>
<feature type="transmembrane region" description="Helical" evidence="1">
    <location>
        <begin position="48"/>
        <end position="67"/>
    </location>
</feature>
<evidence type="ECO:0000256" key="1">
    <source>
        <dbReference type="SAM" id="Phobius"/>
    </source>
</evidence>
<accession>A0ABP3B8I2</accession>
<dbReference type="InterPro" id="IPR000620">
    <property type="entry name" value="EamA_dom"/>
</dbReference>
<feature type="domain" description="EamA" evidence="2">
    <location>
        <begin position="17"/>
        <end position="153"/>
    </location>
</feature>
<proteinExistence type="predicted"/>
<feature type="transmembrane region" description="Helical" evidence="1">
    <location>
        <begin position="138"/>
        <end position="156"/>
    </location>
</feature>
<feature type="transmembrane region" description="Helical" evidence="1">
    <location>
        <begin position="87"/>
        <end position="104"/>
    </location>
</feature>
<feature type="domain" description="EamA" evidence="2">
    <location>
        <begin position="167"/>
        <end position="301"/>
    </location>
</feature>
<feature type="transmembrane region" description="Helical" evidence="1">
    <location>
        <begin position="200"/>
        <end position="216"/>
    </location>
</feature>
<gene>
    <name evidence="3" type="ORF">KLA_05822</name>
</gene>
<organism evidence="3 4">
    <name type="scientific">Cellulophaga geojensis KL-A</name>
    <dbReference type="NCBI Taxonomy" id="1328323"/>
    <lineage>
        <taxon>Bacteria</taxon>
        <taxon>Pseudomonadati</taxon>
        <taxon>Bacteroidota</taxon>
        <taxon>Flavobacteriia</taxon>
        <taxon>Flavobacteriales</taxon>
        <taxon>Flavobacteriaceae</taxon>
        <taxon>Cellulophaga</taxon>
    </lineage>
</organism>
<sequence length="319" mass="34786">MYYTVKANNKSYMEKLRGVLYVLIGAASYGVLATFVKKANLEGFSTSGLNTLQYLIGFVGVALLALLSKKNRAVTKTKENKNGKLKLVLFGTAAGLTSYFYYLSLNYIPVSVAIIFLMQAIWMGVVLEMILSKKVDKLKLFGSLLVIVGTLFAVNVFNESKAIDPTGFVLGVMASMCYTATLYASNTIAVSLPNMVRSKYLVLGGLLIVLLIWNTDLLTEFDYASWSFWKYGLFLGFFGAVLPPIAFNKGFPITGIGLGSILTSLEIPVSILTASIILGEEIKGVQWFGVFIIIVSVAVINYKSILNDIKNTKNQSASA</sequence>
<dbReference type="PANTHER" id="PTHR22911:SF137">
    <property type="entry name" value="SOLUTE CARRIER FAMILY 35 MEMBER G2-RELATED"/>
    <property type="match status" value="1"/>
</dbReference>
<comment type="caution">
    <text evidence="3">The sequence shown here is derived from an EMBL/GenBank/DDBJ whole genome shotgun (WGS) entry which is preliminary data.</text>
</comment>
<keyword evidence="4" id="KW-1185">Reference proteome</keyword>
<feature type="transmembrane region" description="Helical" evidence="1">
    <location>
        <begin position="18"/>
        <end position="36"/>
    </location>
</feature>
<keyword evidence="1" id="KW-1133">Transmembrane helix</keyword>
<feature type="transmembrane region" description="Helical" evidence="1">
    <location>
        <begin position="228"/>
        <end position="247"/>
    </location>
</feature>
<name>A0ABP3B8I2_9FLAO</name>
<dbReference type="Proteomes" id="UP000019275">
    <property type="component" value="Unassembled WGS sequence"/>
</dbReference>
<protein>
    <recommendedName>
        <fullName evidence="2">EamA domain-containing protein</fullName>
    </recommendedName>
</protein>
<keyword evidence="1" id="KW-0472">Membrane</keyword>